<name>A0A388SBW1_9BURK</name>
<dbReference type="GO" id="GO:0046872">
    <property type="term" value="F:metal ion binding"/>
    <property type="evidence" value="ECO:0007669"/>
    <property type="project" value="UniProtKB-KW"/>
</dbReference>
<keyword evidence="4" id="KW-0479">Metal-binding</keyword>
<dbReference type="GO" id="GO:0003824">
    <property type="term" value="F:catalytic activity"/>
    <property type="evidence" value="ECO:0007669"/>
    <property type="project" value="InterPro"/>
</dbReference>
<keyword evidence="5" id="KW-0408">Iron</keyword>
<dbReference type="Proteomes" id="UP000266091">
    <property type="component" value="Unassembled WGS sequence"/>
</dbReference>
<accession>A0A401LGV4</accession>
<evidence type="ECO:0000259" key="7">
    <source>
        <dbReference type="Pfam" id="PF04055"/>
    </source>
</evidence>
<dbReference type="GO" id="GO:0051539">
    <property type="term" value="F:4 iron, 4 sulfur cluster binding"/>
    <property type="evidence" value="ECO:0007669"/>
    <property type="project" value="UniProtKB-KW"/>
</dbReference>
<proteinExistence type="predicted"/>
<evidence type="ECO:0000256" key="2">
    <source>
        <dbReference type="ARBA" id="ARBA00022485"/>
    </source>
</evidence>
<dbReference type="InterPro" id="IPR007197">
    <property type="entry name" value="rSAM"/>
</dbReference>
<dbReference type="RefSeq" id="WP_116270114.1">
    <property type="nucleotide sequence ID" value="NZ_BGZJ01000001.1"/>
</dbReference>
<comment type="cofactor">
    <cofactor evidence="1">
        <name>[4Fe-4S] cluster</name>
        <dbReference type="ChEBI" id="CHEBI:49883"/>
    </cofactor>
</comment>
<feature type="domain" description="Radical SAM core" evidence="7">
    <location>
        <begin position="33"/>
        <end position="186"/>
    </location>
</feature>
<evidence type="ECO:0000256" key="6">
    <source>
        <dbReference type="ARBA" id="ARBA00023014"/>
    </source>
</evidence>
<evidence type="ECO:0000313" key="8">
    <source>
        <dbReference type="EMBL" id="GBO93812.1"/>
    </source>
</evidence>
<keyword evidence="3" id="KW-0949">S-adenosyl-L-methionine</keyword>
<keyword evidence="2" id="KW-0004">4Fe-4S</keyword>
<organism evidence="8 9">
    <name type="scientific">Mesosutterella multiformis</name>
    <dbReference type="NCBI Taxonomy" id="2259133"/>
    <lineage>
        <taxon>Bacteria</taxon>
        <taxon>Pseudomonadati</taxon>
        <taxon>Pseudomonadota</taxon>
        <taxon>Betaproteobacteria</taxon>
        <taxon>Burkholderiales</taxon>
        <taxon>Sutterellaceae</taxon>
        <taxon>Mesosutterella</taxon>
    </lineage>
</organism>
<dbReference type="SFLD" id="SFLDS00029">
    <property type="entry name" value="Radical_SAM"/>
    <property type="match status" value="1"/>
</dbReference>
<evidence type="ECO:0000256" key="4">
    <source>
        <dbReference type="ARBA" id="ARBA00022723"/>
    </source>
</evidence>
<dbReference type="InterPro" id="IPR040084">
    <property type="entry name" value="GTPase_Obg"/>
</dbReference>
<dbReference type="OrthoDB" id="9800840at2"/>
<dbReference type="InterPro" id="IPR058240">
    <property type="entry name" value="rSAM_sf"/>
</dbReference>
<reference evidence="8 9" key="1">
    <citation type="journal article" date="2018" name="Int. J. Syst. Evol. Microbiol.">
        <title>Mesosutterella multiformis gen. nov., sp. nov., a member of the family Sutterellaceae and Sutterella megalosphaeroides sp. nov., isolated from human faeces.</title>
        <authorList>
            <person name="Sakamoto M."/>
            <person name="Ikeyama N."/>
            <person name="Kunihiro T."/>
            <person name="Iino T."/>
            <person name="Yuki M."/>
            <person name="Ohkuma M."/>
        </authorList>
    </citation>
    <scope>NUCLEOTIDE SEQUENCE [LARGE SCALE GENOMIC DNA]</scope>
    <source>
        <strain evidence="8 9">4NBBH2</strain>
    </source>
</reference>
<dbReference type="InterPro" id="IPR013785">
    <property type="entry name" value="Aldolase_TIM"/>
</dbReference>
<dbReference type="CDD" id="cd01335">
    <property type="entry name" value="Radical_SAM"/>
    <property type="match status" value="1"/>
</dbReference>
<evidence type="ECO:0000256" key="5">
    <source>
        <dbReference type="ARBA" id="ARBA00023004"/>
    </source>
</evidence>
<dbReference type="AlphaFoldDB" id="A0A388SBW1"/>
<dbReference type="Pfam" id="PF04055">
    <property type="entry name" value="Radical_SAM"/>
    <property type="match status" value="1"/>
</dbReference>
<protein>
    <submittedName>
        <fullName evidence="8">Radical SAM protein</fullName>
    </submittedName>
</protein>
<gene>
    <name evidence="8" type="ORF">MESMUL_11660</name>
</gene>
<keyword evidence="9" id="KW-1185">Reference proteome</keyword>
<sequence length="258" mass="29058">MSTIIFPSPLFGPVHSRRLGISLGINVCPGDGKICSFDCIYCEIGFNADTRPHQKMPSRGLIRTMLREKLEEMKAEGKLPDTLTFSGNGEPTGHPEFSEIVDDVLKLRDEYCPKAKVSVLTNAFLITRQPIFDALLKVDNAELKLDTVDEEYIERVDRPNAALHLDKILEAMERFGNRAIIQTMFLHGSFDGKRVDNVDEKYVGPWLDAVEKIGPRLVTIYTIDRDTPAHDLQKATHEELDAIAERVRARGLTCQVSY</sequence>
<dbReference type="SUPFAM" id="SSF102114">
    <property type="entry name" value="Radical SAM enzymes"/>
    <property type="match status" value="1"/>
</dbReference>
<evidence type="ECO:0000256" key="3">
    <source>
        <dbReference type="ARBA" id="ARBA00022691"/>
    </source>
</evidence>
<evidence type="ECO:0000313" key="9">
    <source>
        <dbReference type="Proteomes" id="UP000266091"/>
    </source>
</evidence>
<dbReference type="SFLD" id="SFLDG01083">
    <property type="entry name" value="Uncharacterised_Radical_SAM_Su"/>
    <property type="match status" value="1"/>
</dbReference>
<dbReference type="PANTHER" id="PTHR43787:SF11">
    <property type="entry name" value="UPF0026 PROTEIN SLR1464"/>
    <property type="match status" value="1"/>
</dbReference>
<accession>A0A388SBW1</accession>
<dbReference type="EMBL" id="BGZJ01000001">
    <property type="protein sequence ID" value="GBO93812.1"/>
    <property type="molecule type" value="Genomic_DNA"/>
</dbReference>
<dbReference type="PANTHER" id="PTHR43787">
    <property type="entry name" value="FEMO COFACTOR BIOSYNTHESIS PROTEIN NIFB-RELATED"/>
    <property type="match status" value="1"/>
</dbReference>
<keyword evidence="6" id="KW-0411">Iron-sulfur</keyword>
<comment type="caution">
    <text evidence="8">The sequence shown here is derived from an EMBL/GenBank/DDBJ whole genome shotgun (WGS) entry which is preliminary data.</text>
</comment>
<dbReference type="Gene3D" id="3.20.20.70">
    <property type="entry name" value="Aldolase class I"/>
    <property type="match status" value="1"/>
</dbReference>
<evidence type="ECO:0000256" key="1">
    <source>
        <dbReference type="ARBA" id="ARBA00001966"/>
    </source>
</evidence>